<name>A0AA36M8G0_CYLNA</name>
<evidence type="ECO:0000313" key="3">
    <source>
        <dbReference type="Proteomes" id="UP001176961"/>
    </source>
</evidence>
<evidence type="ECO:0000313" key="2">
    <source>
        <dbReference type="EMBL" id="CAJ0601548.1"/>
    </source>
</evidence>
<keyword evidence="1" id="KW-0732">Signal</keyword>
<dbReference type="AlphaFoldDB" id="A0AA36M8G0"/>
<reference evidence="2" key="1">
    <citation type="submission" date="2023-07" db="EMBL/GenBank/DDBJ databases">
        <authorList>
            <consortium name="CYATHOMIX"/>
        </authorList>
    </citation>
    <scope>NUCLEOTIDE SEQUENCE</scope>
    <source>
        <strain evidence="2">N/A</strain>
    </source>
</reference>
<dbReference type="EMBL" id="CATQJL010000305">
    <property type="protein sequence ID" value="CAJ0601548.1"/>
    <property type="molecule type" value="Genomic_DNA"/>
</dbReference>
<proteinExistence type="predicted"/>
<protein>
    <submittedName>
        <fullName evidence="2">Uncharacterized protein</fullName>
    </submittedName>
</protein>
<organism evidence="2 3">
    <name type="scientific">Cylicocyclus nassatus</name>
    <name type="common">Nematode worm</name>
    <dbReference type="NCBI Taxonomy" id="53992"/>
    <lineage>
        <taxon>Eukaryota</taxon>
        <taxon>Metazoa</taxon>
        <taxon>Ecdysozoa</taxon>
        <taxon>Nematoda</taxon>
        <taxon>Chromadorea</taxon>
        <taxon>Rhabditida</taxon>
        <taxon>Rhabditina</taxon>
        <taxon>Rhabditomorpha</taxon>
        <taxon>Strongyloidea</taxon>
        <taxon>Strongylidae</taxon>
        <taxon>Cylicocyclus</taxon>
    </lineage>
</organism>
<evidence type="ECO:0000256" key="1">
    <source>
        <dbReference type="SAM" id="SignalP"/>
    </source>
</evidence>
<gene>
    <name evidence="2" type="ORF">CYNAS_LOCUS13531</name>
</gene>
<comment type="caution">
    <text evidence="2">The sequence shown here is derived from an EMBL/GenBank/DDBJ whole genome shotgun (WGS) entry which is preliminary data.</text>
</comment>
<keyword evidence="3" id="KW-1185">Reference proteome</keyword>
<dbReference type="Proteomes" id="UP001176961">
    <property type="component" value="Unassembled WGS sequence"/>
</dbReference>
<sequence length="556" mass="63264">MFSINSTTFIIFALLVDAARPVFLATSMDTSSTTGLPYFDEATQKRFHENGFHGEIEGFAAKHERECGTVLLDYGSYKDGRMFDEVLKMFKETLNDNSTLDRDLRAKVYTTLRQQALKPHIQEMRELFENYRSTTPHYNSEQLEFFPVIGVIAFGVGIGLGKFVYDSVSSLLHRFTEEEQQQSKIAENLLAIRTKLHNLAEILELQTSINRFNFVFSHVRTQLNLAVESALTELFDRGSVSNRLIKHRGENNLLSAIAKLMGEKRFNASMLKKRYFAAGQSLKATVLSMNKHVMVVKICYPTTREEDLGYLMRVVALGKFSEDGAVYATHELSTYYIVPLSMKVSNVSMLAEVGDIDADCTGISSTLLCKTRLQSESCALDRNKRHGCAVSKRNSSDEMFTHVEPLLRTTVIATRRKRMLYKKTDESKWIEVAVLQPVTVVEIPNGALLQLGPIEVTARVATGNMTLELNIILPSSNSSLEPYIESYDGYISKPHGYKEYYAWNFCIDRFFGCLMFGLLSLIIFNQQRQLRSLRRWTRSVESLRKARREPIEIVPI</sequence>
<feature type="chain" id="PRO_5041208492" evidence="1">
    <location>
        <begin position="19"/>
        <end position="556"/>
    </location>
</feature>
<feature type="signal peptide" evidence="1">
    <location>
        <begin position="1"/>
        <end position="18"/>
    </location>
</feature>
<accession>A0AA36M8G0</accession>